<gene>
    <name evidence="2" type="ORF">M419DRAFT_127504</name>
</gene>
<proteinExistence type="predicted"/>
<dbReference type="KEGG" id="trr:M419DRAFT_127504"/>
<protein>
    <submittedName>
        <fullName evidence="2">Uncharacterized protein</fullName>
    </submittedName>
</protein>
<evidence type="ECO:0000256" key="1">
    <source>
        <dbReference type="SAM" id="Phobius"/>
    </source>
</evidence>
<dbReference type="EMBL" id="KI911141">
    <property type="protein sequence ID" value="ETS04377.1"/>
    <property type="molecule type" value="Genomic_DNA"/>
</dbReference>
<name>A0A024SIY8_HYPJR</name>
<keyword evidence="1" id="KW-0472">Membrane</keyword>
<feature type="transmembrane region" description="Helical" evidence="1">
    <location>
        <begin position="20"/>
        <end position="38"/>
    </location>
</feature>
<evidence type="ECO:0000313" key="3">
    <source>
        <dbReference type="Proteomes" id="UP000024376"/>
    </source>
</evidence>
<dbReference type="OrthoDB" id="10476217at2759"/>
<dbReference type="Proteomes" id="UP000024376">
    <property type="component" value="Unassembled WGS sequence"/>
</dbReference>
<keyword evidence="1" id="KW-1133">Transmembrane helix</keyword>
<keyword evidence="1" id="KW-0812">Transmembrane</keyword>
<organism evidence="2 3">
    <name type="scientific">Hypocrea jecorina (strain ATCC 56765 / BCRC 32924 / NRRL 11460 / Rut C-30)</name>
    <name type="common">Trichoderma reesei</name>
    <dbReference type="NCBI Taxonomy" id="1344414"/>
    <lineage>
        <taxon>Eukaryota</taxon>
        <taxon>Fungi</taxon>
        <taxon>Dikarya</taxon>
        <taxon>Ascomycota</taxon>
        <taxon>Pezizomycotina</taxon>
        <taxon>Sordariomycetes</taxon>
        <taxon>Hypocreomycetidae</taxon>
        <taxon>Hypocreales</taxon>
        <taxon>Hypocreaceae</taxon>
        <taxon>Trichoderma</taxon>
    </lineage>
</organism>
<accession>A0A024SIY8</accession>
<dbReference type="HOGENOM" id="CLU_2277879_0_0_1"/>
<evidence type="ECO:0000313" key="2">
    <source>
        <dbReference type="EMBL" id="ETS04377.1"/>
    </source>
</evidence>
<sequence>MSDIRECVSISMDWSRKQWIIGWHLVIPSIILIPTNSLQLQSIHIYFQHGAAVKGGSKAEAHPRASLAPLRRGQLLSQRHPPFDKCLIKLLLLAEGGESGLR</sequence>
<dbReference type="AlphaFoldDB" id="A0A024SIY8"/>
<reference evidence="3" key="1">
    <citation type="journal article" date="2013" name="Ind. Biotechnol.">
        <title>Comparative genomics analysis of Trichoderma reesei strains.</title>
        <authorList>
            <person name="Koike H."/>
            <person name="Aerts A."/>
            <person name="LaButti K."/>
            <person name="Grigoriev I.V."/>
            <person name="Baker S.E."/>
        </authorList>
    </citation>
    <scope>NUCLEOTIDE SEQUENCE [LARGE SCALE GENOMIC DNA]</scope>
    <source>
        <strain evidence="3">ATCC 56765 / BCRC 32924 / NRRL 11460 / Rut C-30</strain>
    </source>
</reference>